<dbReference type="PANTHER" id="PTHR37543">
    <property type="entry name" value="CCCH ZINC FINGER DNA BINDING PROTEIN (AFU_ORTHOLOGUE AFUA_5G12760)"/>
    <property type="match status" value="1"/>
</dbReference>
<sequence>MGEATAESLPHPKLTAWEKLVHEQHVLFAETVQRNMELEQEVMELKRDLAAWKLAFTASSEDKEKMKQHTMSLERSVAEMKDHNSLALALLDGDGCIFSREFVSQGRSGGQRAAAILHRELLSTILDHNVQLYTVVCFNRIGLGDALLANGICTKSDFEDFIIGFNQSAPLFAMIDVGKGKEAADAKIRDMLKLFAHLPQTKRIFFGGAHDGGYASVLTSLQTEGLLDKVSILQGYQRSAYEIDALRMSIVTINGLFMEQKLNLAGAPRKESIEGEKEKSADPLESPLKPVASVYLVPSNADPSQGRRIDHAKPLFKQTKPPCNKYYLLPMGCAYGPVCRFAHDYVFTPQLLVQLRRELKGILCATSRKGICTDRHCIYGHLDMPANRNDVDLDDSSQASFRARNMSPLTVQSDEYNESSIPLAEALPLQFGTATYSYFPQKDSRRVELLESFRNISTMDVSQNPQSPIPQTSEPPPRAFCPIFRSSTTRRVFV</sequence>
<dbReference type="Proteomes" id="UP000886523">
    <property type="component" value="Unassembled WGS sequence"/>
</dbReference>
<feature type="coiled-coil region" evidence="2">
    <location>
        <begin position="28"/>
        <end position="55"/>
    </location>
</feature>
<proteinExistence type="predicted"/>
<comment type="caution">
    <text evidence="4">The sequence shown here is derived from an EMBL/GenBank/DDBJ whole genome shotgun (WGS) entry which is preliminary data.</text>
</comment>
<dbReference type="GO" id="GO:0008270">
    <property type="term" value="F:zinc ion binding"/>
    <property type="evidence" value="ECO:0007669"/>
    <property type="project" value="UniProtKB-KW"/>
</dbReference>
<organism evidence="4 5">
    <name type="scientific">Hydnum rufescens UP504</name>
    <dbReference type="NCBI Taxonomy" id="1448309"/>
    <lineage>
        <taxon>Eukaryota</taxon>
        <taxon>Fungi</taxon>
        <taxon>Dikarya</taxon>
        <taxon>Basidiomycota</taxon>
        <taxon>Agaricomycotina</taxon>
        <taxon>Agaricomycetes</taxon>
        <taxon>Cantharellales</taxon>
        <taxon>Hydnaceae</taxon>
        <taxon>Hydnum</taxon>
    </lineage>
</organism>
<dbReference type="InterPro" id="IPR000571">
    <property type="entry name" value="Znf_CCCH"/>
</dbReference>
<dbReference type="Pfam" id="PF25540">
    <property type="entry name" value="DUF7923"/>
    <property type="match status" value="1"/>
</dbReference>
<dbReference type="EMBL" id="MU129006">
    <property type="protein sequence ID" value="KAF9511040.1"/>
    <property type="molecule type" value="Genomic_DNA"/>
</dbReference>
<dbReference type="PANTHER" id="PTHR37543:SF1">
    <property type="entry name" value="CCCH ZINC FINGER DNA BINDING PROTEIN (AFU_ORTHOLOGUE AFUA_5G12760)"/>
    <property type="match status" value="1"/>
</dbReference>
<evidence type="ECO:0000313" key="5">
    <source>
        <dbReference type="Proteomes" id="UP000886523"/>
    </source>
</evidence>
<protein>
    <recommendedName>
        <fullName evidence="3">C3H1-type domain-containing protein</fullName>
    </recommendedName>
</protein>
<evidence type="ECO:0000256" key="2">
    <source>
        <dbReference type="SAM" id="Coils"/>
    </source>
</evidence>
<accession>A0A9P6AS95</accession>
<dbReference type="InterPro" id="IPR057683">
    <property type="entry name" value="DUF7923"/>
</dbReference>
<evidence type="ECO:0000259" key="3">
    <source>
        <dbReference type="PROSITE" id="PS50103"/>
    </source>
</evidence>
<evidence type="ECO:0000313" key="4">
    <source>
        <dbReference type="EMBL" id="KAF9511040.1"/>
    </source>
</evidence>
<feature type="domain" description="C3H1-type" evidence="3">
    <location>
        <begin position="317"/>
        <end position="346"/>
    </location>
</feature>
<keyword evidence="2" id="KW-0175">Coiled coil</keyword>
<dbReference type="PROSITE" id="PS50103">
    <property type="entry name" value="ZF_C3H1"/>
    <property type="match status" value="1"/>
</dbReference>
<reference evidence="4" key="1">
    <citation type="journal article" date="2020" name="Nat. Commun.">
        <title>Large-scale genome sequencing of mycorrhizal fungi provides insights into the early evolution of symbiotic traits.</title>
        <authorList>
            <person name="Miyauchi S."/>
            <person name="Kiss E."/>
            <person name="Kuo A."/>
            <person name="Drula E."/>
            <person name="Kohler A."/>
            <person name="Sanchez-Garcia M."/>
            <person name="Morin E."/>
            <person name="Andreopoulos B."/>
            <person name="Barry K.W."/>
            <person name="Bonito G."/>
            <person name="Buee M."/>
            <person name="Carver A."/>
            <person name="Chen C."/>
            <person name="Cichocki N."/>
            <person name="Clum A."/>
            <person name="Culley D."/>
            <person name="Crous P.W."/>
            <person name="Fauchery L."/>
            <person name="Girlanda M."/>
            <person name="Hayes R.D."/>
            <person name="Keri Z."/>
            <person name="LaButti K."/>
            <person name="Lipzen A."/>
            <person name="Lombard V."/>
            <person name="Magnuson J."/>
            <person name="Maillard F."/>
            <person name="Murat C."/>
            <person name="Nolan M."/>
            <person name="Ohm R.A."/>
            <person name="Pangilinan J."/>
            <person name="Pereira M.F."/>
            <person name="Perotto S."/>
            <person name="Peter M."/>
            <person name="Pfister S."/>
            <person name="Riley R."/>
            <person name="Sitrit Y."/>
            <person name="Stielow J.B."/>
            <person name="Szollosi G."/>
            <person name="Zifcakova L."/>
            <person name="Stursova M."/>
            <person name="Spatafora J.W."/>
            <person name="Tedersoo L."/>
            <person name="Vaario L.M."/>
            <person name="Yamada A."/>
            <person name="Yan M."/>
            <person name="Wang P."/>
            <person name="Xu J."/>
            <person name="Bruns T."/>
            <person name="Baldrian P."/>
            <person name="Vilgalys R."/>
            <person name="Dunand C."/>
            <person name="Henrissat B."/>
            <person name="Grigoriev I.V."/>
            <person name="Hibbett D."/>
            <person name="Nagy L.G."/>
            <person name="Martin F.M."/>
        </authorList>
    </citation>
    <scope>NUCLEOTIDE SEQUENCE</scope>
    <source>
        <strain evidence="4">UP504</strain>
    </source>
</reference>
<dbReference type="OrthoDB" id="2270193at2759"/>
<keyword evidence="1" id="KW-0862">Zinc</keyword>
<gene>
    <name evidence="4" type="ORF">BS47DRAFT_1331293</name>
</gene>
<dbReference type="AlphaFoldDB" id="A0A9P6AS95"/>
<keyword evidence="1" id="KW-0863">Zinc-finger</keyword>
<evidence type="ECO:0000256" key="1">
    <source>
        <dbReference type="PROSITE-ProRule" id="PRU00723"/>
    </source>
</evidence>
<dbReference type="Gene3D" id="4.10.1000.10">
    <property type="entry name" value="Zinc finger, CCCH-type"/>
    <property type="match status" value="1"/>
</dbReference>
<keyword evidence="5" id="KW-1185">Reference proteome</keyword>
<feature type="zinc finger region" description="C3H1-type" evidence="1">
    <location>
        <begin position="317"/>
        <end position="346"/>
    </location>
</feature>
<keyword evidence="1" id="KW-0479">Metal-binding</keyword>
<name>A0A9P6AS95_9AGAM</name>